<feature type="compositionally biased region" description="Polar residues" evidence="1">
    <location>
        <begin position="22"/>
        <end position="32"/>
    </location>
</feature>
<dbReference type="Proteomes" id="UP000489600">
    <property type="component" value="Unassembled WGS sequence"/>
</dbReference>
<gene>
    <name evidence="2" type="ORF">ANE_LOCUS14637</name>
</gene>
<organism evidence="2 3">
    <name type="scientific">Arabis nemorensis</name>
    <dbReference type="NCBI Taxonomy" id="586526"/>
    <lineage>
        <taxon>Eukaryota</taxon>
        <taxon>Viridiplantae</taxon>
        <taxon>Streptophyta</taxon>
        <taxon>Embryophyta</taxon>
        <taxon>Tracheophyta</taxon>
        <taxon>Spermatophyta</taxon>
        <taxon>Magnoliopsida</taxon>
        <taxon>eudicotyledons</taxon>
        <taxon>Gunneridae</taxon>
        <taxon>Pentapetalae</taxon>
        <taxon>rosids</taxon>
        <taxon>malvids</taxon>
        <taxon>Brassicales</taxon>
        <taxon>Brassicaceae</taxon>
        <taxon>Arabideae</taxon>
        <taxon>Arabis</taxon>
    </lineage>
</organism>
<sequence length="68" mass="7728">MKPPNETDPEPSTDGAVKAKSDTYSLGSQFDSKQGEKEAWEDCMDLYDQTIHRLNQSVLQSITMKKYN</sequence>
<dbReference type="OrthoDB" id="2019149at2759"/>
<evidence type="ECO:0000313" key="3">
    <source>
        <dbReference type="Proteomes" id="UP000489600"/>
    </source>
</evidence>
<feature type="region of interest" description="Disordered" evidence="1">
    <location>
        <begin position="1"/>
        <end position="34"/>
    </location>
</feature>
<comment type="caution">
    <text evidence="2">The sequence shown here is derived from an EMBL/GenBank/DDBJ whole genome shotgun (WGS) entry which is preliminary data.</text>
</comment>
<dbReference type="InterPro" id="IPR035513">
    <property type="entry name" value="Invertase/methylesterase_inhib"/>
</dbReference>
<dbReference type="SUPFAM" id="SSF101148">
    <property type="entry name" value="Plant invertase/pectin methylesterase inhibitor"/>
    <property type="match status" value="1"/>
</dbReference>
<accession>A0A565BS20</accession>
<reference evidence="2" key="1">
    <citation type="submission" date="2019-07" db="EMBL/GenBank/DDBJ databases">
        <authorList>
            <person name="Dittberner H."/>
        </authorList>
    </citation>
    <scope>NUCLEOTIDE SEQUENCE [LARGE SCALE GENOMIC DNA]</scope>
</reference>
<keyword evidence="3" id="KW-1185">Reference proteome</keyword>
<name>A0A565BS20_9BRAS</name>
<dbReference type="AlphaFoldDB" id="A0A565BS20"/>
<evidence type="ECO:0000256" key="1">
    <source>
        <dbReference type="SAM" id="MobiDB-lite"/>
    </source>
</evidence>
<dbReference type="EMBL" id="CABITT030000005">
    <property type="protein sequence ID" value="VVB04193.1"/>
    <property type="molecule type" value="Genomic_DNA"/>
</dbReference>
<dbReference type="Gene3D" id="1.20.140.40">
    <property type="entry name" value="Invertase/pectin methylesterase inhibitor family protein"/>
    <property type="match status" value="1"/>
</dbReference>
<proteinExistence type="predicted"/>
<evidence type="ECO:0000313" key="2">
    <source>
        <dbReference type="EMBL" id="VVB04193.1"/>
    </source>
</evidence>
<protein>
    <submittedName>
        <fullName evidence="2">Uncharacterized protein</fullName>
    </submittedName>
</protein>